<dbReference type="InterPro" id="IPR010916">
    <property type="entry name" value="TonB_box_CS"/>
</dbReference>
<evidence type="ECO:0000256" key="1">
    <source>
        <dbReference type="SAM" id="SignalP"/>
    </source>
</evidence>
<sequence length="313" mass="34399">MKIFVALLVVVSSGLSQTTWAQLMNRDTLVVKANTAIAVKQDLINQGNLLVEGTLHLEGSLINQRVIAADKGRLKLAGELLQIIFQEDYRTKLAVSHLIIKAKEVRLSHPLLVLDTVRFEKGIIDAQSSLNQLIISQSGVAIGASDSSHVVGVIEKLGNTEFIFPLGSGTSYRPVLLTPSNGQQTDCYVVEYSSDVRFPLEREPCLQQVAERGYWRILTNNESTPFQIGLPVARFEELGLPTVNPSAVRVAQVDSHNKWEALTCNRAILTPSGFVKSADLIRLVNRNTGMFTLAVVAECVGPKYAPLRISRLR</sequence>
<organism evidence="2 3">
    <name type="scientific">Fibrisoma limi BUZ 3</name>
    <dbReference type="NCBI Taxonomy" id="1185876"/>
    <lineage>
        <taxon>Bacteria</taxon>
        <taxon>Pseudomonadati</taxon>
        <taxon>Bacteroidota</taxon>
        <taxon>Cytophagia</taxon>
        <taxon>Cytophagales</taxon>
        <taxon>Spirosomataceae</taxon>
        <taxon>Fibrisoma</taxon>
    </lineage>
</organism>
<dbReference type="eggNOG" id="ENOG50335A7">
    <property type="taxonomic scope" value="Bacteria"/>
</dbReference>
<accession>I2GCK9</accession>
<protein>
    <recommendedName>
        <fullName evidence="4">Organic solvent tolerance-like N-terminal domain-containing protein</fullName>
    </recommendedName>
</protein>
<dbReference type="EMBL" id="CAIT01000004">
    <property type="protein sequence ID" value="CCH51633.1"/>
    <property type="molecule type" value="Genomic_DNA"/>
</dbReference>
<dbReference type="PROSITE" id="PS00430">
    <property type="entry name" value="TONB_DEPENDENT_REC_1"/>
    <property type="match status" value="1"/>
</dbReference>
<feature type="chain" id="PRO_5003659374" description="Organic solvent tolerance-like N-terminal domain-containing protein" evidence="1">
    <location>
        <begin position="22"/>
        <end position="313"/>
    </location>
</feature>
<dbReference type="Proteomes" id="UP000009309">
    <property type="component" value="Unassembled WGS sequence"/>
</dbReference>
<gene>
    <name evidence="2" type="ORF">BN8_00572</name>
</gene>
<dbReference type="OrthoDB" id="921154at2"/>
<evidence type="ECO:0000313" key="3">
    <source>
        <dbReference type="Proteomes" id="UP000009309"/>
    </source>
</evidence>
<evidence type="ECO:0008006" key="4">
    <source>
        <dbReference type="Google" id="ProtNLM"/>
    </source>
</evidence>
<name>I2GCK9_9BACT</name>
<evidence type="ECO:0000313" key="2">
    <source>
        <dbReference type="EMBL" id="CCH51633.1"/>
    </source>
</evidence>
<keyword evidence="3" id="KW-1185">Reference proteome</keyword>
<dbReference type="RefSeq" id="WP_009280219.1">
    <property type="nucleotide sequence ID" value="NZ_CAIT01000004.1"/>
</dbReference>
<reference evidence="2 3" key="1">
    <citation type="journal article" date="2012" name="J. Bacteriol.">
        <title>Genome Sequence of the Filamentous Bacterium Fibrisoma limi BUZ 3T.</title>
        <authorList>
            <person name="Filippini M."/>
            <person name="Qi W."/>
            <person name="Jaenicke S."/>
            <person name="Goesmann A."/>
            <person name="Smits T.H."/>
            <person name="Bagheri H.C."/>
        </authorList>
    </citation>
    <scope>NUCLEOTIDE SEQUENCE [LARGE SCALE GENOMIC DNA]</scope>
    <source>
        <strain evidence="3">BUZ 3T</strain>
    </source>
</reference>
<comment type="caution">
    <text evidence="2">The sequence shown here is derived from an EMBL/GenBank/DDBJ whole genome shotgun (WGS) entry which is preliminary data.</text>
</comment>
<dbReference type="AlphaFoldDB" id="I2GCK9"/>
<feature type="signal peptide" evidence="1">
    <location>
        <begin position="1"/>
        <end position="21"/>
    </location>
</feature>
<keyword evidence="1" id="KW-0732">Signal</keyword>
<dbReference type="STRING" id="1185876.BN8_00572"/>
<proteinExistence type="predicted"/>